<evidence type="ECO:0008006" key="6">
    <source>
        <dbReference type="Google" id="ProtNLM"/>
    </source>
</evidence>
<dbReference type="Pfam" id="PF18560">
    <property type="entry name" value="Lectin_like"/>
    <property type="match status" value="1"/>
</dbReference>
<dbReference type="InterPro" id="IPR000668">
    <property type="entry name" value="Peptidase_C1A_C"/>
</dbReference>
<protein>
    <recommendedName>
        <fullName evidence="6">Papain family cysteine protease</fullName>
    </recommendedName>
</protein>
<keyword evidence="1" id="KW-0472">Membrane</keyword>
<organism evidence="4 5">
    <name type="scientific">Methanobrevibacter oralis</name>
    <dbReference type="NCBI Taxonomy" id="66851"/>
    <lineage>
        <taxon>Archaea</taxon>
        <taxon>Methanobacteriati</taxon>
        <taxon>Methanobacteriota</taxon>
        <taxon>Methanomada group</taxon>
        <taxon>Methanobacteria</taxon>
        <taxon>Methanobacteriales</taxon>
        <taxon>Methanobacteriaceae</taxon>
        <taxon>Methanobrevibacter</taxon>
    </lineage>
</organism>
<evidence type="ECO:0000313" key="4">
    <source>
        <dbReference type="EMBL" id="KZX10473.1"/>
    </source>
</evidence>
<dbReference type="Pfam" id="PF00112">
    <property type="entry name" value="Peptidase_C1"/>
    <property type="match status" value="1"/>
</dbReference>
<dbReference type="AlphaFoldDB" id="A0A165ZAJ5"/>
<evidence type="ECO:0000256" key="1">
    <source>
        <dbReference type="SAM" id="Phobius"/>
    </source>
</evidence>
<proteinExistence type="predicted"/>
<keyword evidence="1" id="KW-1133">Transmembrane helix</keyword>
<feature type="domain" description="Lectin-like" evidence="3">
    <location>
        <begin position="514"/>
        <end position="617"/>
    </location>
</feature>
<evidence type="ECO:0000259" key="2">
    <source>
        <dbReference type="Pfam" id="PF00112"/>
    </source>
</evidence>
<dbReference type="GO" id="GO:0008234">
    <property type="term" value="F:cysteine-type peptidase activity"/>
    <property type="evidence" value="ECO:0007669"/>
    <property type="project" value="InterPro"/>
</dbReference>
<sequence length="1034" mass="115938">MISGENDIMDLNVSLIKTKGILIIILFILILGVNVISATDCNIDLNDLGDVGDLNDLGDVGDLNDSGDVGDFDYNVSFFYDNLKEDGSNYSSFLLYLIDCGFYLDVNNSNFENNDFLLISSKNHTFKLYSGENYTVPIGGIYYVSFENRVDYYLGGICYPDVIYMVNGTYYLDEDYLSWLKYNQGLNASNFGSVVLNFTNKNILLNDVFEEDYNNFINLNSYSSGTSIYFPHELININYSNLPIYYNLDDYGWISPIKKQIYGDCWSFAVISALESFLLKSENISYNFSNDFSENHLKNVMSSRGINGSSKFEGGNLFLALAYLLRWSGPINEINDPYNGTNYSYEYFSPLKHVQDVLFISSRYNSSDNNHIKEAILKHGAVATNMILDSNYVEGNTYYFPWEEIFHKSTSEVKNMISNMVSGHSVVIVGWDDSYSANAFKRTLKFFEDGEGICWNNISFVPKNNGAFIIKDSATGKLLYVSYEDPSLGWFGSFGGIGSFVFTNVENVTNYKSIYQSDNLGILAYKNFTNTSIVLSNMFISESNETIVAIGFYALQNTNCTIKIIVNNLCRFSKVYTDICAGYHTFDLDKNDYINLTQNDTFQIRIILNNNNYLVPFSSLQSSNLSYICLNNTWYFCPKLCIKAYTGFSSDVGMSSISSSDISMVYGDNKSLVAVLKDGSGNVIVGKQVILTILDKINSSRVLGKYSLVSDFNGKVIWKINLNIGNYRGIFSFGGDDNFTGSDKVVWITINKQSSSISSNYWCYYGDNLIITIKSGIKFLSGKKISININGKNYYKMTDNNGKAILNIKLKNNKYPVTISFAGDSIYKSSSKKLTFTVCNAPAKLSLNAYSSPYKSGKTFNIKVFNTKTNKIIVGINLKIKVYTSSNYKIYTVTTGKDGVAKFGASSLSIGLHNIHVYSGDQYVKFNKVKSTIKISKANTIVSAPKVINVYKVKSYFKVTVKHKSSCKIISNLKICIKVYTGSKYKTYTITTNNKGMAYLNTAMFSVGTHKVTISSLDDHYSVSGYSSIVIKKK</sequence>
<gene>
    <name evidence="4" type="ORF">MBORA_18040</name>
</gene>
<dbReference type="STRING" id="66851.MBORA_18040"/>
<feature type="domain" description="Peptidase C1A papain C-terminal" evidence="2">
    <location>
        <begin position="253"/>
        <end position="434"/>
    </location>
</feature>
<dbReference type="Proteomes" id="UP000077428">
    <property type="component" value="Unassembled WGS sequence"/>
</dbReference>
<reference evidence="5" key="1">
    <citation type="journal article" date="2016" name="Genome Announc.">
        <title>Draft Genome Sequences of Methanobrevibacter curvatus DSM11111, Methanobrevibacter cuticularis DSM11139, Methanobrevibacter filiformis DSM11501, and Methanobrevibacter oralis DSM7256.</title>
        <authorList>
            <person name="Poehlein A."/>
            <person name="Seedorf H."/>
        </authorList>
    </citation>
    <scope>NUCLEOTIDE SEQUENCE [LARGE SCALE GENOMIC DNA]</scope>
    <source>
        <strain evidence="5">DSM 7256 / JCM 30027 / ZR</strain>
    </source>
</reference>
<comment type="caution">
    <text evidence="4">The sequence shown here is derived from an EMBL/GenBank/DDBJ whole genome shotgun (WGS) entry which is preliminary data.</text>
</comment>
<dbReference type="RefSeq" id="WP_157944490.1">
    <property type="nucleotide sequence ID" value="NZ_LT985172.1"/>
</dbReference>
<keyword evidence="5" id="KW-1185">Reference proteome</keyword>
<dbReference type="PATRIC" id="fig|66851.6.peg.1973"/>
<name>A0A165ZAJ5_METOA</name>
<accession>A0A165ZAJ5</accession>
<evidence type="ECO:0000259" key="3">
    <source>
        <dbReference type="Pfam" id="PF18560"/>
    </source>
</evidence>
<dbReference type="CDD" id="cd02619">
    <property type="entry name" value="Peptidase_C1"/>
    <property type="match status" value="1"/>
</dbReference>
<dbReference type="OrthoDB" id="78423at2157"/>
<dbReference type="Gene3D" id="3.90.70.10">
    <property type="entry name" value="Cysteine proteinases"/>
    <property type="match status" value="1"/>
</dbReference>
<dbReference type="EMBL" id="LWMU01000114">
    <property type="protein sequence ID" value="KZX10473.1"/>
    <property type="molecule type" value="Genomic_DNA"/>
</dbReference>
<keyword evidence="1" id="KW-0812">Transmembrane</keyword>
<dbReference type="SUPFAM" id="SSF54001">
    <property type="entry name" value="Cysteine proteinases"/>
    <property type="match status" value="1"/>
</dbReference>
<evidence type="ECO:0000313" key="5">
    <source>
        <dbReference type="Proteomes" id="UP000077428"/>
    </source>
</evidence>
<feature type="transmembrane region" description="Helical" evidence="1">
    <location>
        <begin position="21"/>
        <end position="39"/>
    </location>
</feature>
<dbReference type="GO" id="GO:0006508">
    <property type="term" value="P:proteolysis"/>
    <property type="evidence" value="ECO:0007669"/>
    <property type="project" value="InterPro"/>
</dbReference>
<dbReference type="InterPro" id="IPR040528">
    <property type="entry name" value="Lectin-like"/>
</dbReference>
<dbReference type="InterPro" id="IPR038765">
    <property type="entry name" value="Papain-like_cys_pep_sf"/>
</dbReference>